<dbReference type="SUPFAM" id="SSF51735">
    <property type="entry name" value="NAD(P)-binding Rossmann-fold domains"/>
    <property type="match status" value="1"/>
</dbReference>
<dbReference type="Proteomes" id="UP000026941">
    <property type="component" value="Unassembled WGS sequence"/>
</dbReference>
<dbReference type="RefSeq" id="WP_042476721.1">
    <property type="nucleotide sequence ID" value="NZ_BAYX01000023.1"/>
</dbReference>
<protein>
    <recommendedName>
        <fullName evidence="5">Ornithine cyclodeaminase</fullName>
    </recommendedName>
</protein>
<sequence length="59" mass="6554">MGDVINGQKSGRETPDDRIIFIACGMAVFDISWGYQLYQNAIGKGIGESLNLWERPHQG</sequence>
<dbReference type="Pfam" id="PF02423">
    <property type="entry name" value="OCD_Mu_crystall"/>
    <property type="match status" value="1"/>
</dbReference>
<name>A0AA87Q7L0_RHIRH</name>
<dbReference type="AlphaFoldDB" id="A0AA87Q7L0"/>
<proteinExistence type="inferred from homology"/>
<comment type="caution">
    <text evidence="3">The sequence shown here is derived from an EMBL/GenBank/DDBJ whole genome shotgun (WGS) entry which is preliminary data.</text>
</comment>
<evidence type="ECO:0008006" key="5">
    <source>
        <dbReference type="Google" id="ProtNLM"/>
    </source>
</evidence>
<dbReference type="InterPro" id="IPR023401">
    <property type="entry name" value="ODC_N"/>
</dbReference>
<dbReference type="Gene3D" id="3.40.50.720">
    <property type="entry name" value="NAD(P)-binding Rossmann-like Domain"/>
    <property type="match status" value="1"/>
</dbReference>
<reference evidence="3 4" key="1">
    <citation type="submission" date="2014-05" db="EMBL/GenBank/DDBJ databases">
        <title>Whole genome shotgun sequence of Rhizobium rhizogenes NBRC 13257.</title>
        <authorList>
            <person name="Katano-Makiyama Y."/>
            <person name="Hosoyama A."/>
            <person name="Hashimoto M."/>
            <person name="Hosoyama Y."/>
            <person name="Noguchi M."/>
            <person name="Tsuchikane K."/>
            <person name="Kimura A."/>
            <person name="Ohji S."/>
            <person name="Ichikawa N."/>
            <person name="Yamazoe A."/>
            <person name="Fujita N."/>
        </authorList>
    </citation>
    <scope>NUCLEOTIDE SEQUENCE [LARGE SCALE GENOMIC DNA]</scope>
    <source>
        <strain evidence="3 4">NBRC 13257</strain>
    </source>
</reference>
<accession>A0AA87Q7L0</accession>
<dbReference type="InterPro" id="IPR036291">
    <property type="entry name" value="NAD(P)-bd_dom_sf"/>
</dbReference>
<organism evidence="3 4">
    <name type="scientific">Rhizobium rhizogenes NBRC 13257</name>
    <dbReference type="NCBI Taxonomy" id="1220581"/>
    <lineage>
        <taxon>Bacteria</taxon>
        <taxon>Pseudomonadati</taxon>
        <taxon>Pseudomonadota</taxon>
        <taxon>Alphaproteobacteria</taxon>
        <taxon>Hyphomicrobiales</taxon>
        <taxon>Rhizobiaceae</taxon>
        <taxon>Rhizobium/Agrobacterium group</taxon>
        <taxon>Rhizobium</taxon>
    </lineage>
</organism>
<dbReference type="Gene3D" id="3.30.1780.10">
    <property type="entry name" value="ornithine cyclodeaminase, domain 1"/>
    <property type="match status" value="1"/>
</dbReference>
<evidence type="ECO:0000256" key="2">
    <source>
        <dbReference type="ARBA" id="ARBA00023027"/>
    </source>
</evidence>
<dbReference type="EMBL" id="BAYX01000023">
    <property type="protein sequence ID" value="GAJ96573.1"/>
    <property type="molecule type" value="Genomic_DNA"/>
</dbReference>
<evidence type="ECO:0000313" key="3">
    <source>
        <dbReference type="EMBL" id="GAJ96573.1"/>
    </source>
</evidence>
<gene>
    <name evidence="3" type="ORF">RRH01S_23_00820</name>
</gene>
<comment type="similarity">
    <text evidence="1">Belongs to the ornithine cyclodeaminase/mu-crystallin family.</text>
</comment>
<keyword evidence="2" id="KW-0520">NAD</keyword>
<evidence type="ECO:0000256" key="1">
    <source>
        <dbReference type="ARBA" id="ARBA00008903"/>
    </source>
</evidence>
<evidence type="ECO:0000313" key="4">
    <source>
        <dbReference type="Proteomes" id="UP000026941"/>
    </source>
</evidence>
<dbReference type="InterPro" id="IPR003462">
    <property type="entry name" value="ODC_Mu_crystall"/>
</dbReference>